<dbReference type="GO" id="GO:0051321">
    <property type="term" value="P:meiotic cell cycle"/>
    <property type="evidence" value="ECO:0007669"/>
    <property type="project" value="UniProtKB-KW"/>
</dbReference>
<evidence type="ECO:0000256" key="16">
    <source>
        <dbReference type="ARBA" id="ARBA00023125"/>
    </source>
</evidence>
<dbReference type="InterPro" id="IPR036279">
    <property type="entry name" value="5-3_exonuclease_C_sf"/>
</dbReference>
<keyword evidence="17 22" id="KW-0234">DNA repair</keyword>
<sequence>MGIHGLLQFIKEASEPIHVRKYKGQVVAVDTYCWLHKGAIACAEKLAKGEPTDRYVGFCMKFVNMLLSHGIKPILVFDGCTLPSKKEVERSRRERRQANLLKGKQLLREGKVSEARECFTRSVNITHAMAHKVIKAARSQGVDCLVAPYEADAQLAYLNKAGIVQAIITEDSDLLAFGCKKVILKMDQFGNGLEIDQARLGMCRQLGDIFTEEKFRYMCILSGCDYLSSLRGIGLAKACKVLRLANNPDIVKVIKKIGHYLKMNIMVPEDYIKGFIRANNTFLYQLVFDPIKRKLIPLNAYEDDVDPETLSYAGQYVDDSIALQIALGNKDINTFEQIDDYNPDTAMPAHSRSRSWDDKTCQKSANVSSIWHRNYSPRPESGIVSDAPRLKENPSTVGVERVISTKGLNLPRKSSIVKRPRSEELSEDDLLSQYSLSFTKKTKRNSYEGNISLSSSEVFVPDLVNGPTNTKSVSTPPRTRNKFATFLQRKNEESGAVVVPGTRSRFFCSSPDSIDCVSNKVSSQPLDETSVTDKENNLHESEYGDQEGKRLVDTNVAHNSSVDMPNNHIPSDHIPDKATVFTDEESHSFKSSKFTRTISPPTLGTLRSCFSWTGGLGDFSRTPSPSTSTALQQFRRKSDSPTSLPEISMSDVSQLKSEESSDDEAHPLREGACSSQSQESGEFSLQSSNASELSQCSSKDSDLEESDCNTKLLDSQSDQTSKLRLSHFSKDTPLRNKVPGLYKSSSADSLSATKIKPLGPARASGLSKKPASIQKRKHHNAENKPGLQIKLNELWKNFGFKKDSEKLPSCKKPLSPVRDNIQLTPEAEEDIFNKPECVRVQRAIFQ</sequence>
<evidence type="ECO:0000259" key="25">
    <source>
        <dbReference type="SMART" id="SM00485"/>
    </source>
</evidence>
<evidence type="ECO:0000256" key="20">
    <source>
        <dbReference type="ARBA" id="ARBA00057694"/>
    </source>
</evidence>
<dbReference type="FunFam" id="1.10.150.20:FF:000011">
    <property type="entry name" value="exonuclease 1"/>
    <property type="match status" value="1"/>
</dbReference>
<comment type="cofactor">
    <cofactor evidence="22">
        <name>Mg(2+)</name>
        <dbReference type="ChEBI" id="CHEBI:18420"/>
    </cofactor>
    <text evidence="22">Binds 2 magnesium ions per subunit. They probably participate in the reaction catalyzed by the enzyme. May bind an additional third magnesium ion after substrate binding.</text>
</comment>
<comment type="subunit">
    <text evidence="21">Interacts with the MLH1-PMS2 heterodimer via MLH1. Interacts with MSH3. Interacts with the MSH2-MSH6 heterodimer via MSH2, and this interaction may increase the processivity of the 5'-&gt;3' exonuclease activity. Interacts with PCNA, and this interaction may both stimulate the cryptic 3'-&gt;5' exonuclease activity and suppress the 5'-&gt;3' exonuclease activity. Interacts with WRN, and this interaction stimulates both the 5'-&gt;3' exonuclease activity and cleavage of 5'-overhanging flap structures. Interacts with RECQL/RECQ1, and this interaction stimulates cleavage of 5'-overhanging flap structures. Interacts with DNA helicase ZGRF1; the interaction is increased following DNA damage induction.</text>
</comment>
<dbReference type="CDD" id="cd09857">
    <property type="entry name" value="PIN_EXO1"/>
    <property type="match status" value="1"/>
</dbReference>
<comment type="similarity">
    <text evidence="2 22">Belongs to the XPG/RAD2 endonuclease family. EXO1 subfamily.</text>
</comment>
<dbReference type="EC" id="3.1.-.-" evidence="22"/>
<keyword evidence="7" id="KW-0255">Endonuclease</keyword>
<dbReference type="PRINTS" id="PR00853">
    <property type="entry name" value="XPGRADSUPER"/>
</dbReference>
<evidence type="ECO:0000256" key="12">
    <source>
        <dbReference type="ARBA" id="ARBA00022842"/>
    </source>
</evidence>
<dbReference type="SMART" id="SM00279">
    <property type="entry name" value="HhH2"/>
    <property type="match status" value="1"/>
</dbReference>
<feature type="compositionally biased region" description="Polar residues" evidence="23">
    <location>
        <begin position="712"/>
        <end position="723"/>
    </location>
</feature>
<evidence type="ECO:0000256" key="1">
    <source>
        <dbReference type="ARBA" id="ARBA00004123"/>
    </source>
</evidence>
<feature type="compositionally biased region" description="Polar residues" evidence="23">
    <location>
        <begin position="640"/>
        <end position="655"/>
    </location>
</feature>
<dbReference type="CDD" id="cd09908">
    <property type="entry name" value="H3TH_EXO1"/>
    <property type="match status" value="1"/>
</dbReference>
<dbReference type="InterPro" id="IPR019974">
    <property type="entry name" value="XPG_CS"/>
</dbReference>
<feature type="domain" description="XPG-I" evidence="24">
    <location>
        <begin position="138"/>
        <end position="208"/>
    </location>
</feature>
<keyword evidence="8 22" id="KW-0227">DNA damage</keyword>
<evidence type="ECO:0000256" key="4">
    <source>
        <dbReference type="ARBA" id="ARBA00022553"/>
    </source>
</evidence>
<dbReference type="GO" id="GO:0006310">
    <property type="term" value="P:DNA recombination"/>
    <property type="evidence" value="ECO:0007669"/>
    <property type="project" value="UniProtKB-ARBA"/>
</dbReference>
<keyword evidence="4" id="KW-0597">Phosphoprotein</keyword>
<dbReference type="InterPro" id="IPR044752">
    <property type="entry name" value="PIN-like_EXO1"/>
</dbReference>
<feature type="region of interest" description="Disordered" evidence="23">
    <location>
        <begin position="753"/>
        <end position="781"/>
    </location>
</feature>
<protein>
    <recommendedName>
        <fullName evidence="3 22">Exonuclease 1</fullName>
        <ecNumber evidence="22">3.1.-.-</ecNumber>
    </recommendedName>
</protein>
<evidence type="ECO:0000256" key="2">
    <source>
        <dbReference type="ARBA" id="ARBA00010563"/>
    </source>
</evidence>
<feature type="region of interest" description="Disordered" evidence="23">
    <location>
        <begin position="525"/>
        <end position="546"/>
    </location>
</feature>
<feature type="domain" description="XPG N-terminal" evidence="25">
    <location>
        <begin position="1"/>
        <end position="99"/>
    </location>
</feature>
<dbReference type="GO" id="GO:0003677">
    <property type="term" value="F:DNA binding"/>
    <property type="evidence" value="ECO:0007669"/>
    <property type="project" value="UniProtKB-UniRule"/>
</dbReference>
<keyword evidence="10 22" id="KW-0378">Hydrolase</keyword>
<dbReference type="GO" id="GO:0002376">
    <property type="term" value="P:immune system process"/>
    <property type="evidence" value="ECO:0007669"/>
    <property type="project" value="UniProtKB-KW"/>
</dbReference>
<name>H9ZF77_MACMU</name>
<dbReference type="InterPro" id="IPR006084">
    <property type="entry name" value="XPG/Rad2"/>
</dbReference>
<dbReference type="SMART" id="SM00484">
    <property type="entry name" value="XPGI"/>
    <property type="match status" value="1"/>
</dbReference>
<dbReference type="PROSITE" id="PS00842">
    <property type="entry name" value="XPG_2"/>
    <property type="match status" value="1"/>
</dbReference>
<feature type="compositionally biased region" description="Basic and acidic residues" evidence="23">
    <location>
        <begin position="656"/>
        <end position="669"/>
    </location>
</feature>
<evidence type="ECO:0000256" key="8">
    <source>
        <dbReference type="ARBA" id="ARBA00022763"/>
    </source>
</evidence>
<dbReference type="Pfam" id="PF00752">
    <property type="entry name" value="XPG_N"/>
    <property type="match status" value="1"/>
</dbReference>
<keyword evidence="14 22" id="KW-0267">Excision nuclease</keyword>
<feature type="compositionally biased region" description="Polar residues" evidence="23">
    <location>
        <begin position="673"/>
        <end position="698"/>
    </location>
</feature>
<dbReference type="GO" id="GO:0004520">
    <property type="term" value="F:DNA endonuclease activity"/>
    <property type="evidence" value="ECO:0007669"/>
    <property type="project" value="UniProtKB-ARBA"/>
</dbReference>
<dbReference type="SUPFAM" id="SSF47807">
    <property type="entry name" value="5' to 3' exonuclease, C-terminal subdomain"/>
    <property type="match status" value="1"/>
</dbReference>
<dbReference type="InterPro" id="IPR008918">
    <property type="entry name" value="HhH2"/>
</dbReference>
<evidence type="ECO:0000256" key="15">
    <source>
        <dbReference type="ARBA" id="ARBA00022990"/>
    </source>
</evidence>
<evidence type="ECO:0000256" key="5">
    <source>
        <dbReference type="ARBA" id="ARBA00022722"/>
    </source>
</evidence>
<evidence type="ECO:0000256" key="11">
    <source>
        <dbReference type="ARBA" id="ARBA00022839"/>
    </source>
</evidence>
<dbReference type="Pfam" id="PF00867">
    <property type="entry name" value="XPG_I"/>
    <property type="match status" value="1"/>
</dbReference>
<keyword evidence="19" id="KW-0469">Meiosis</keyword>
<comment type="subcellular location">
    <subcellularLocation>
        <location evidence="1 22">Nucleus</location>
    </subcellularLocation>
</comment>
<dbReference type="Gene3D" id="3.40.50.1010">
    <property type="entry name" value="5'-nuclease"/>
    <property type="match status" value="1"/>
</dbReference>
<keyword evidence="13" id="KW-0391">Immunity</keyword>
<dbReference type="AlphaFoldDB" id="H9ZF77"/>
<proteinExistence type="evidence at transcript level"/>
<dbReference type="PANTHER" id="PTHR11081:SF8">
    <property type="entry name" value="EXONUCLEASE 1"/>
    <property type="match status" value="1"/>
</dbReference>
<dbReference type="EMBL" id="JU477789">
    <property type="protein sequence ID" value="AFH34593.1"/>
    <property type="molecule type" value="mRNA"/>
</dbReference>
<keyword evidence="5 22" id="KW-0540">Nuclease</keyword>
<dbReference type="GO" id="GO:0005634">
    <property type="term" value="C:nucleus"/>
    <property type="evidence" value="ECO:0007669"/>
    <property type="project" value="UniProtKB-SubCell"/>
</dbReference>
<dbReference type="InterPro" id="IPR006086">
    <property type="entry name" value="XPG-I_dom"/>
</dbReference>
<dbReference type="InterPro" id="IPR006085">
    <property type="entry name" value="XPG_DNA_repair_N"/>
</dbReference>
<dbReference type="GO" id="GO:0006281">
    <property type="term" value="P:DNA repair"/>
    <property type="evidence" value="ECO:0007669"/>
    <property type="project" value="UniProtKB-UniRule"/>
</dbReference>
<evidence type="ECO:0000259" key="24">
    <source>
        <dbReference type="SMART" id="SM00484"/>
    </source>
</evidence>
<keyword evidence="6 22" id="KW-0479">Metal-binding</keyword>
<dbReference type="PROSITE" id="PS00841">
    <property type="entry name" value="XPG_1"/>
    <property type="match status" value="1"/>
</dbReference>
<keyword evidence="9 22" id="KW-0228">DNA excision</keyword>
<evidence type="ECO:0000256" key="19">
    <source>
        <dbReference type="ARBA" id="ARBA00023254"/>
    </source>
</evidence>
<dbReference type="SUPFAM" id="SSF88723">
    <property type="entry name" value="PIN domain-like"/>
    <property type="match status" value="1"/>
</dbReference>
<dbReference type="InterPro" id="IPR037315">
    <property type="entry name" value="EXO1_H3TH"/>
</dbReference>
<comment type="function">
    <text evidence="20">5'-&gt;3' double-stranded DNA exonuclease which may also possess a cryptic 3'-&gt;5' double-stranded DNA exonuclease activity. Functions in DNA mismatch repair (MMR) to excise mismatch-containing DNA tracts directed by strand breaks located either 5' or 3' to the mismatch. Also exhibits endonuclease activity against 5'-overhanging flap structures similar to those generated by displacement synthesis when DNA polymerase encounters the 5'-end of a downstream Okazaki fragment. Required for somatic hypermutation (SHM) and class switch recombination (CSR) of immunoglobulin genes. Essential for male and female meiosis.</text>
</comment>
<evidence type="ECO:0000256" key="6">
    <source>
        <dbReference type="ARBA" id="ARBA00022723"/>
    </source>
</evidence>
<dbReference type="GO" id="GO:0035312">
    <property type="term" value="F:5'-3' DNA exonuclease activity"/>
    <property type="evidence" value="ECO:0007669"/>
    <property type="project" value="UniProtKB-UniRule"/>
</dbReference>
<evidence type="ECO:0000256" key="22">
    <source>
        <dbReference type="RuleBase" id="RU910737"/>
    </source>
</evidence>
<gene>
    <name evidence="26" type="primary">EXO1</name>
</gene>
<evidence type="ECO:0000256" key="23">
    <source>
        <dbReference type="SAM" id="MobiDB-lite"/>
    </source>
</evidence>
<keyword evidence="11 22" id="KW-0269">Exonuclease</keyword>
<accession>H9ZF77</accession>
<keyword evidence="12 22" id="KW-0460">Magnesium</keyword>
<dbReference type="Gene3D" id="1.10.150.20">
    <property type="entry name" value="5' to 3' exonuclease, C-terminal subdomain"/>
    <property type="match status" value="1"/>
</dbReference>
<keyword evidence="15" id="KW-0007">Acetylation</keyword>
<dbReference type="SMART" id="SM00485">
    <property type="entry name" value="XPGN"/>
    <property type="match status" value="1"/>
</dbReference>
<evidence type="ECO:0000256" key="14">
    <source>
        <dbReference type="ARBA" id="ARBA00022881"/>
    </source>
</evidence>
<dbReference type="FunFam" id="3.40.50.1010:FF:000111">
    <property type="entry name" value="Exonuclease 1"/>
    <property type="match status" value="1"/>
</dbReference>
<evidence type="ECO:0000256" key="17">
    <source>
        <dbReference type="ARBA" id="ARBA00023204"/>
    </source>
</evidence>
<feature type="region of interest" description="Disordered" evidence="23">
    <location>
        <begin position="620"/>
        <end position="728"/>
    </location>
</feature>
<evidence type="ECO:0000256" key="9">
    <source>
        <dbReference type="ARBA" id="ARBA00022769"/>
    </source>
</evidence>
<reference evidence="26" key="1">
    <citation type="journal article" date="2014" name="Biol. Direct">
        <title>A new rhesus macaque assembly and annotation for next-generation sequencing analyses.</title>
        <authorList>
            <person name="Zimin A.V."/>
            <person name="Cornish A.S."/>
            <person name="Maudhoo M.D."/>
            <person name="Gibbs R.M."/>
            <person name="Zhang X."/>
            <person name="Pandey S."/>
            <person name="Meehan D.T."/>
            <person name="Wipfler K."/>
            <person name="Bosinger S.E."/>
            <person name="Johnson Z.P."/>
            <person name="Tharp G.K."/>
            <person name="Marcais G."/>
            <person name="Roberts M."/>
            <person name="Ferguson B."/>
            <person name="Fox H.S."/>
            <person name="Treangen T."/>
            <person name="Salzberg S.L."/>
            <person name="Yorke J.A."/>
            <person name="Norgren R.B.Jr."/>
        </authorList>
    </citation>
    <scope>NUCLEOTIDE SEQUENCE</scope>
    <source>
        <tissue evidence="26">Thymus</tissue>
    </source>
</reference>
<evidence type="ECO:0000256" key="7">
    <source>
        <dbReference type="ARBA" id="ARBA00022759"/>
    </source>
</evidence>
<organism evidence="26">
    <name type="scientific">Macaca mulatta</name>
    <name type="common">Rhesus macaque</name>
    <dbReference type="NCBI Taxonomy" id="9544"/>
    <lineage>
        <taxon>Eukaryota</taxon>
        <taxon>Metazoa</taxon>
        <taxon>Chordata</taxon>
        <taxon>Craniata</taxon>
        <taxon>Vertebrata</taxon>
        <taxon>Euteleostomi</taxon>
        <taxon>Mammalia</taxon>
        <taxon>Eutheria</taxon>
        <taxon>Euarchontoglires</taxon>
        <taxon>Primates</taxon>
        <taxon>Haplorrhini</taxon>
        <taxon>Catarrhini</taxon>
        <taxon>Cercopithecidae</taxon>
        <taxon>Cercopithecinae</taxon>
        <taxon>Macaca</taxon>
    </lineage>
</organism>
<evidence type="ECO:0000313" key="26">
    <source>
        <dbReference type="EMBL" id="AFH34593.1"/>
    </source>
</evidence>
<evidence type="ECO:0000256" key="13">
    <source>
        <dbReference type="ARBA" id="ARBA00022859"/>
    </source>
</evidence>
<evidence type="ECO:0000256" key="3">
    <source>
        <dbReference type="ARBA" id="ARBA00020324"/>
    </source>
</evidence>
<feature type="compositionally biased region" description="Basic and acidic residues" evidence="23">
    <location>
        <begin position="531"/>
        <end position="546"/>
    </location>
</feature>
<feature type="compositionally biased region" description="Polar residues" evidence="23">
    <location>
        <begin position="621"/>
        <end position="632"/>
    </location>
</feature>
<evidence type="ECO:0000256" key="21">
    <source>
        <dbReference type="ARBA" id="ARBA00064664"/>
    </source>
</evidence>
<keyword evidence="16 22" id="KW-0238">DNA-binding</keyword>
<dbReference type="InterPro" id="IPR029060">
    <property type="entry name" value="PIN-like_dom_sf"/>
</dbReference>
<dbReference type="GO" id="GO:0046872">
    <property type="term" value="F:metal ion binding"/>
    <property type="evidence" value="ECO:0007669"/>
    <property type="project" value="UniProtKB-UniRule"/>
</dbReference>
<dbReference type="PANTHER" id="PTHR11081">
    <property type="entry name" value="FLAP ENDONUCLEASE FAMILY MEMBER"/>
    <property type="match status" value="1"/>
</dbReference>
<evidence type="ECO:0000256" key="18">
    <source>
        <dbReference type="ARBA" id="ARBA00023242"/>
    </source>
</evidence>
<evidence type="ECO:0000256" key="10">
    <source>
        <dbReference type="ARBA" id="ARBA00022801"/>
    </source>
</evidence>
<keyword evidence="18 22" id="KW-0539">Nucleus</keyword>